<evidence type="ECO:0000313" key="3">
    <source>
        <dbReference type="Proteomes" id="UP000004508"/>
    </source>
</evidence>
<accession>D6U1D2</accession>
<dbReference type="InParanoid" id="D6U1D2"/>
<name>D6U1D2_KTERA</name>
<organism evidence="2 3">
    <name type="scientific">Ktedonobacter racemifer DSM 44963</name>
    <dbReference type="NCBI Taxonomy" id="485913"/>
    <lineage>
        <taxon>Bacteria</taxon>
        <taxon>Bacillati</taxon>
        <taxon>Chloroflexota</taxon>
        <taxon>Ktedonobacteria</taxon>
        <taxon>Ktedonobacterales</taxon>
        <taxon>Ktedonobacteraceae</taxon>
        <taxon>Ktedonobacter</taxon>
    </lineage>
</organism>
<proteinExistence type="predicted"/>
<dbReference type="EMBL" id="ADVG01000004">
    <property type="protein sequence ID" value="EFH80783.1"/>
    <property type="molecule type" value="Genomic_DNA"/>
</dbReference>
<protein>
    <submittedName>
        <fullName evidence="2">Uncharacterized protein</fullName>
    </submittedName>
</protein>
<evidence type="ECO:0000256" key="1">
    <source>
        <dbReference type="SAM" id="Phobius"/>
    </source>
</evidence>
<feature type="transmembrane region" description="Helical" evidence="1">
    <location>
        <begin position="20"/>
        <end position="36"/>
    </location>
</feature>
<keyword evidence="1" id="KW-0472">Membrane</keyword>
<reference evidence="2 3" key="1">
    <citation type="journal article" date="2011" name="Stand. Genomic Sci.">
        <title>Non-contiguous finished genome sequence and contextual data of the filamentous soil bacterium Ktedonobacter racemifer type strain (SOSP1-21).</title>
        <authorList>
            <person name="Chang Y.J."/>
            <person name="Land M."/>
            <person name="Hauser L."/>
            <person name="Chertkov O."/>
            <person name="Del Rio T.G."/>
            <person name="Nolan M."/>
            <person name="Copeland A."/>
            <person name="Tice H."/>
            <person name="Cheng J.F."/>
            <person name="Lucas S."/>
            <person name="Han C."/>
            <person name="Goodwin L."/>
            <person name="Pitluck S."/>
            <person name="Ivanova N."/>
            <person name="Ovchinikova G."/>
            <person name="Pati A."/>
            <person name="Chen A."/>
            <person name="Palaniappan K."/>
            <person name="Mavromatis K."/>
            <person name="Liolios K."/>
            <person name="Brettin T."/>
            <person name="Fiebig A."/>
            <person name="Rohde M."/>
            <person name="Abt B."/>
            <person name="Goker M."/>
            <person name="Detter J.C."/>
            <person name="Woyke T."/>
            <person name="Bristow J."/>
            <person name="Eisen J.A."/>
            <person name="Markowitz V."/>
            <person name="Hugenholtz P."/>
            <person name="Kyrpides N.C."/>
            <person name="Klenk H.P."/>
            <person name="Lapidus A."/>
        </authorList>
    </citation>
    <scope>NUCLEOTIDE SEQUENCE [LARGE SCALE GENOMIC DNA]</scope>
    <source>
        <strain evidence="3">DSM 44963</strain>
    </source>
</reference>
<dbReference type="AlphaFoldDB" id="D6U1D2"/>
<gene>
    <name evidence="2" type="ORF">Krac_1405</name>
</gene>
<evidence type="ECO:0000313" key="2">
    <source>
        <dbReference type="EMBL" id="EFH80783.1"/>
    </source>
</evidence>
<comment type="caution">
    <text evidence="2">The sequence shown here is derived from an EMBL/GenBank/DDBJ whole genome shotgun (WGS) entry which is preliminary data.</text>
</comment>
<dbReference type="Proteomes" id="UP000004508">
    <property type="component" value="Unassembled WGS sequence"/>
</dbReference>
<keyword evidence="3" id="KW-1185">Reference proteome</keyword>
<keyword evidence="1" id="KW-0812">Transmembrane</keyword>
<sequence length="80" mass="9402">MVSPPDLYFTTSFKSHYRKMAAMFYFFIGYCGKYMFRIDNQKGNLFNYMDQQAASMGSESGKVLLPFADERGWDKFFCAR</sequence>
<keyword evidence="1" id="KW-1133">Transmembrane helix</keyword>